<feature type="domain" description="Thioredoxin" evidence="5">
    <location>
        <begin position="233"/>
        <end position="374"/>
    </location>
</feature>
<evidence type="ECO:0000256" key="3">
    <source>
        <dbReference type="ARBA" id="ARBA00023157"/>
    </source>
</evidence>
<keyword evidence="2" id="KW-0201">Cytochrome c-type biogenesis</keyword>
<evidence type="ECO:0000256" key="2">
    <source>
        <dbReference type="ARBA" id="ARBA00022748"/>
    </source>
</evidence>
<evidence type="ECO:0000256" key="1">
    <source>
        <dbReference type="ARBA" id="ARBA00004196"/>
    </source>
</evidence>
<evidence type="ECO:0000256" key="4">
    <source>
        <dbReference type="ARBA" id="ARBA00023284"/>
    </source>
</evidence>
<comment type="caution">
    <text evidence="6">The sequence shown here is derived from an EMBL/GenBank/DDBJ whole genome shotgun (WGS) entry which is preliminary data.</text>
</comment>
<dbReference type="Gene3D" id="3.40.30.10">
    <property type="entry name" value="Glutaredoxin"/>
    <property type="match status" value="1"/>
</dbReference>
<dbReference type="CDD" id="cd02966">
    <property type="entry name" value="TlpA_like_family"/>
    <property type="match status" value="1"/>
</dbReference>
<organism evidence="6 7">
    <name type="scientific">Mucilaginibacter pocheonensis</name>
    <dbReference type="NCBI Taxonomy" id="398050"/>
    <lineage>
        <taxon>Bacteria</taxon>
        <taxon>Pseudomonadati</taxon>
        <taxon>Bacteroidota</taxon>
        <taxon>Sphingobacteriia</taxon>
        <taxon>Sphingobacteriales</taxon>
        <taxon>Sphingobacteriaceae</taxon>
        <taxon>Mucilaginibacter</taxon>
    </lineage>
</organism>
<accession>A0ABU1T8U6</accession>
<protein>
    <submittedName>
        <fullName evidence="6">Peroxiredoxin</fullName>
    </submittedName>
</protein>
<evidence type="ECO:0000259" key="5">
    <source>
        <dbReference type="PROSITE" id="PS51352"/>
    </source>
</evidence>
<dbReference type="InterPro" id="IPR036249">
    <property type="entry name" value="Thioredoxin-like_sf"/>
</dbReference>
<dbReference type="Proteomes" id="UP001247620">
    <property type="component" value="Unassembled WGS sequence"/>
</dbReference>
<dbReference type="InterPro" id="IPR013766">
    <property type="entry name" value="Thioredoxin_domain"/>
</dbReference>
<keyword evidence="3" id="KW-1015">Disulfide bond</keyword>
<evidence type="ECO:0000313" key="7">
    <source>
        <dbReference type="Proteomes" id="UP001247620"/>
    </source>
</evidence>
<dbReference type="PANTHER" id="PTHR42852:SF6">
    <property type="entry name" value="THIOL:DISULFIDE INTERCHANGE PROTEIN DSBE"/>
    <property type="match status" value="1"/>
</dbReference>
<dbReference type="PROSITE" id="PS51257">
    <property type="entry name" value="PROKAR_LIPOPROTEIN"/>
    <property type="match status" value="1"/>
</dbReference>
<keyword evidence="4" id="KW-0676">Redox-active center</keyword>
<dbReference type="InterPro" id="IPR000866">
    <property type="entry name" value="AhpC/TSA"/>
</dbReference>
<dbReference type="RefSeq" id="WP_310092801.1">
    <property type="nucleotide sequence ID" value="NZ_JAVDUU010000001.1"/>
</dbReference>
<name>A0ABU1T8U6_9SPHI</name>
<reference evidence="6 7" key="1">
    <citation type="submission" date="2023-07" db="EMBL/GenBank/DDBJ databases">
        <title>Sorghum-associated microbial communities from plants grown in Nebraska, USA.</title>
        <authorList>
            <person name="Schachtman D."/>
        </authorList>
    </citation>
    <scope>NUCLEOTIDE SEQUENCE [LARGE SCALE GENOMIC DNA]</scope>
    <source>
        <strain evidence="6 7">3262</strain>
    </source>
</reference>
<dbReference type="InterPro" id="IPR050553">
    <property type="entry name" value="Thioredoxin_ResA/DsbE_sf"/>
</dbReference>
<proteinExistence type="predicted"/>
<comment type="subcellular location">
    <subcellularLocation>
        <location evidence="1">Cell envelope</location>
    </subcellularLocation>
</comment>
<dbReference type="PROSITE" id="PS51352">
    <property type="entry name" value="THIOREDOXIN_2"/>
    <property type="match status" value="1"/>
</dbReference>
<evidence type="ECO:0000313" key="6">
    <source>
        <dbReference type="EMBL" id="MDR6941250.1"/>
    </source>
</evidence>
<gene>
    <name evidence="6" type="ORF">J2W55_001078</name>
</gene>
<dbReference type="InterPro" id="IPR025380">
    <property type="entry name" value="DUF4369"/>
</dbReference>
<keyword evidence="7" id="KW-1185">Reference proteome</keyword>
<sequence length="374" mass="41971">MKNRIILSGIFLLTAFLFSCKDKSAFTISGTIKNPASLKLVYLLEADSTQVKVVDSTSLSEKGKFQFKQAALYPNLYKLRIGESIYDLIAKNGDDIEFSTDLKDNTHTYTITGSDDSDKIKEFNKISNFYGEKNNKVVAEYQEKSQALGKQSDSLLKIYMPVFQKNMADYSAAVLKFVNDNKKSLAGFYAATSLDVYKYEPQLVAYADEIKGSFQDNPGVQQFIKQMEKAKPVSVGHKAPDFTTGGIDDKPVKLSDFKGKYVMVDFWASWCQPCRQENPNVVKQYNAFKSKGFNILGISLDKEKKDWQKAINDDKLTWAHGSDLKGFEGPTELLYHIEAIPSNFIIDPQGNIVAKNITGADLEAFLNKTFSKPQ</sequence>
<dbReference type="EMBL" id="JAVDUU010000001">
    <property type="protein sequence ID" value="MDR6941250.1"/>
    <property type="molecule type" value="Genomic_DNA"/>
</dbReference>
<dbReference type="Pfam" id="PF00578">
    <property type="entry name" value="AhpC-TSA"/>
    <property type="match status" value="1"/>
</dbReference>
<dbReference type="Pfam" id="PF14289">
    <property type="entry name" value="DUF4369"/>
    <property type="match status" value="1"/>
</dbReference>
<dbReference type="SUPFAM" id="SSF52833">
    <property type="entry name" value="Thioredoxin-like"/>
    <property type="match status" value="1"/>
</dbReference>
<dbReference type="PANTHER" id="PTHR42852">
    <property type="entry name" value="THIOL:DISULFIDE INTERCHANGE PROTEIN DSBE"/>
    <property type="match status" value="1"/>
</dbReference>